<dbReference type="InterPro" id="IPR000719">
    <property type="entry name" value="Prot_kinase_dom"/>
</dbReference>
<feature type="non-terminal residue" evidence="4">
    <location>
        <position position="1"/>
    </location>
</feature>
<organism evidence="4">
    <name type="scientific">Hydra vulgaris</name>
    <name type="common">Hydra</name>
    <name type="synonym">Hydra attenuata</name>
    <dbReference type="NCBI Taxonomy" id="6087"/>
    <lineage>
        <taxon>Eukaryota</taxon>
        <taxon>Metazoa</taxon>
        <taxon>Cnidaria</taxon>
        <taxon>Hydrozoa</taxon>
        <taxon>Hydroidolina</taxon>
        <taxon>Anthoathecata</taxon>
        <taxon>Aplanulata</taxon>
        <taxon>Hydridae</taxon>
        <taxon>Hydra</taxon>
    </lineage>
</organism>
<evidence type="ECO:0000313" key="4">
    <source>
        <dbReference type="EMBL" id="CDG68822.1"/>
    </source>
</evidence>
<name>T2MA45_HYDVU</name>
<comment type="function">
    <text evidence="1">May be a negative regulator of NF-kappa-B and p53-mediated gene transcription.</text>
</comment>
<feature type="domain" description="Protein kinase" evidence="3">
    <location>
        <begin position="52"/>
        <end position="359"/>
    </location>
</feature>
<dbReference type="InterPro" id="IPR024104">
    <property type="entry name" value="Tribbles/Ser_Thr_kinase_40"/>
</dbReference>
<proteinExistence type="evidence at transcript level"/>
<dbReference type="SUPFAM" id="SSF56112">
    <property type="entry name" value="Protein kinase-like (PK-like)"/>
    <property type="match status" value="1"/>
</dbReference>
<dbReference type="InterPro" id="IPR011009">
    <property type="entry name" value="Kinase-like_dom_sf"/>
</dbReference>
<sequence>KTQARREKFTACSVFLTLNDKMENIKNKDLQTNKTDEYDGHKKVCQMCIKNRRSLKCAGPYVIGPLLDTQNPKCIKNCLGRKMGTSEFYILKLLSLLNNSHKEDINQGKIYILTEFTILTKLQQETGIPRVHNFFEEIVNDDSNCNIKNENTSHLQSVRRVCLVLNCFVSHIYSERNEYINLQNYVIKCNRLSEKEALLIFLDIAQTVQSFHSKNVIHRDLKLSNIVLNRSTRRVTIINFGSGKILGNDGELIKDKSGSPAFVSPEILKGRPYSGKAADVWALGVIFFTMLYGRFPFFDADPKLLFRKIKIGEYAIPDDDRVADETVLIIHSIFVLDPIKRVKISQLIQQIRSTYNNWYCFQITNDDLQVVPEVKEQEENNDSFTYRKKGFSNLREGRQLPVKIGPKKAVRWRSGAPISDGASLSDLSMERSRNV</sequence>
<evidence type="ECO:0000256" key="2">
    <source>
        <dbReference type="ARBA" id="ARBA00016813"/>
    </source>
</evidence>
<dbReference type="EMBL" id="HAAD01002590">
    <property type="protein sequence ID" value="CDG68822.1"/>
    <property type="molecule type" value="mRNA"/>
</dbReference>
<dbReference type="SMART" id="SM00220">
    <property type="entry name" value="S_TKc"/>
    <property type="match status" value="1"/>
</dbReference>
<dbReference type="GO" id="GO:0004672">
    <property type="term" value="F:protein kinase activity"/>
    <property type="evidence" value="ECO:0007669"/>
    <property type="project" value="InterPro"/>
</dbReference>
<accession>T2MA45</accession>
<protein>
    <recommendedName>
        <fullName evidence="2">Serine/threonine-protein kinase 40</fullName>
    </recommendedName>
</protein>
<dbReference type="AlphaFoldDB" id="T2MA45"/>
<dbReference type="PANTHER" id="PTHR22961:SF16">
    <property type="entry name" value="SERINE_THREONINE-PROTEIN KINASE 40"/>
    <property type="match status" value="1"/>
</dbReference>
<keyword evidence="4" id="KW-0418">Kinase</keyword>
<dbReference type="Pfam" id="PF00069">
    <property type="entry name" value="Pkinase"/>
    <property type="match status" value="1"/>
</dbReference>
<gene>
    <name evidence="4" type="primary">STK40</name>
</gene>
<evidence type="ECO:0000256" key="1">
    <source>
        <dbReference type="ARBA" id="ARBA00003412"/>
    </source>
</evidence>
<dbReference type="GO" id="GO:0005524">
    <property type="term" value="F:ATP binding"/>
    <property type="evidence" value="ECO:0007669"/>
    <property type="project" value="InterPro"/>
</dbReference>
<dbReference type="PANTHER" id="PTHR22961">
    <property type="entry name" value="SER/THR PROTEIN KINASE-TRB"/>
    <property type="match status" value="1"/>
</dbReference>
<dbReference type="OrthoDB" id="410920at2759"/>
<dbReference type="PROSITE" id="PS50011">
    <property type="entry name" value="PROTEIN_KINASE_DOM"/>
    <property type="match status" value="1"/>
</dbReference>
<evidence type="ECO:0000259" key="3">
    <source>
        <dbReference type="PROSITE" id="PS50011"/>
    </source>
</evidence>
<dbReference type="InterPro" id="IPR008271">
    <property type="entry name" value="Ser/Thr_kinase_AS"/>
</dbReference>
<keyword evidence="4" id="KW-0808">Transferase</keyword>
<reference evidence="4" key="1">
    <citation type="journal article" date="2013" name="Genome Biol. Evol.">
        <title>Punctuated emergences of genetic and phenotypic innovations in eumetazoan, bilaterian, euteleostome, and hominidae ancestors.</title>
        <authorList>
            <person name="Wenger Y."/>
            <person name="Galliot B."/>
        </authorList>
    </citation>
    <scope>NUCLEOTIDE SEQUENCE</scope>
    <source>
        <tissue evidence="4">Whole animals</tissue>
    </source>
</reference>
<dbReference type="Gene3D" id="1.10.510.10">
    <property type="entry name" value="Transferase(Phosphotransferase) domain 1"/>
    <property type="match status" value="1"/>
</dbReference>
<dbReference type="PROSITE" id="PS00108">
    <property type="entry name" value="PROTEIN_KINASE_ST"/>
    <property type="match status" value="1"/>
</dbReference>